<keyword evidence="1" id="KW-1133">Transmembrane helix</keyword>
<organism evidence="2 3">
    <name type="scientific">Bacillus thuringiensis HD-789</name>
    <dbReference type="NCBI Taxonomy" id="1217737"/>
    <lineage>
        <taxon>Bacteria</taxon>
        <taxon>Bacillati</taxon>
        <taxon>Bacillota</taxon>
        <taxon>Bacilli</taxon>
        <taxon>Bacillales</taxon>
        <taxon>Bacillaceae</taxon>
        <taxon>Bacillus</taxon>
        <taxon>Bacillus cereus group</taxon>
    </lineage>
</organism>
<feature type="transmembrane region" description="Helical" evidence="1">
    <location>
        <begin position="22"/>
        <end position="43"/>
    </location>
</feature>
<feature type="transmembrane region" description="Helical" evidence="1">
    <location>
        <begin position="122"/>
        <end position="144"/>
    </location>
</feature>
<evidence type="ECO:0000313" key="2">
    <source>
        <dbReference type="EMBL" id="AFQ27094.1"/>
    </source>
</evidence>
<proteinExistence type="predicted"/>
<keyword evidence="1" id="KW-0812">Transmembrane</keyword>
<dbReference type="InterPro" id="IPR043861">
    <property type="entry name" value="DUF5823"/>
</dbReference>
<dbReference type="Proteomes" id="UP000005257">
    <property type="component" value="Chromosome"/>
</dbReference>
<feature type="transmembrane region" description="Helical" evidence="1">
    <location>
        <begin position="55"/>
        <end position="81"/>
    </location>
</feature>
<dbReference type="RefSeq" id="WP_000570041.1">
    <property type="nucleotide sequence ID" value="NC_018508.1"/>
</dbReference>
<feature type="transmembrane region" description="Helical" evidence="1">
    <location>
        <begin position="93"/>
        <end position="110"/>
    </location>
</feature>
<accession>A0A9W3JP57</accession>
<dbReference type="EMBL" id="CP003763">
    <property type="protein sequence ID" value="AFQ27094.1"/>
    <property type="molecule type" value="Genomic_DNA"/>
</dbReference>
<gene>
    <name evidence="2" type="ORF">BTF1_14575</name>
</gene>
<dbReference type="Pfam" id="PF19140">
    <property type="entry name" value="DUF5823"/>
    <property type="match status" value="1"/>
</dbReference>
<sequence>MIEILRTVVNFLISLFSGELPFVYYVWIITLFLIQITQSTLNYKLFNKKDNFSTYILEGLLAFIILLFGGILVSKLLAYIIEDPTISMTNLTHYFVSLIILTIFVVITCVKDFIETSIKNKNISLFSFLVISLITSILSFKFLSPFIEGSFSLSKSFITTLIILVTVSIPLLISLEEKYADEKEKETENL</sequence>
<name>A0A9W3JP57_BACTU</name>
<evidence type="ECO:0000256" key="1">
    <source>
        <dbReference type="SAM" id="Phobius"/>
    </source>
</evidence>
<protein>
    <submittedName>
        <fullName evidence="2">Uncharacterized protein</fullName>
    </submittedName>
</protein>
<dbReference type="AlphaFoldDB" id="A0A9W3JP57"/>
<evidence type="ECO:0000313" key="3">
    <source>
        <dbReference type="Proteomes" id="UP000005257"/>
    </source>
</evidence>
<keyword evidence="1" id="KW-0472">Membrane</keyword>
<feature type="transmembrane region" description="Helical" evidence="1">
    <location>
        <begin position="156"/>
        <end position="175"/>
    </location>
</feature>
<dbReference type="KEGG" id="btn:BTF1_14575"/>
<reference evidence="2 3" key="1">
    <citation type="journal article" date="2013" name="Genome Announc.">
        <title>Complete Genome Sequence of Bacillus thuringiensis Serovar Israelensis Strain HD-789.</title>
        <authorList>
            <person name="Doggett N.A."/>
            <person name="Stubben C.J."/>
            <person name="Chertkov O."/>
            <person name="Bruce D.C."/>
            <person name="Detter J.C."/>
            <person name="Johnson S.L."/>
            <person name="Han C.S."/>
        </authorList>
    </citation>
    <scope>NUCLEOTIDE SEQUENCE [LARGE SCALE GENOMIC DNA]</scope>
    <source>
        <strain evidence="2 3">HD-789</strain>
    </source>
</reference>